<reference evidence="2" key="1">
    <citation type="submission" date="2016-07" db="EMBL/GenBank/DDBJ databases">
        <title>Microvirga ossetica sp. nov. a new species of rhizobia isolated from root nodules of the legume species Vicia alpestris Steven originated from North Ossetia region in the Caucasus.</title>
        <authorList>
            <person name="Safronova V.I."/>
            <person name="Kuznetsova I.G."/>
            <person name="Sazanova A.L."/>
            <person name="Belimov A."/>
            <person name="Andronov E."/>
            <person name="Osledkin Y.S."/>
            <person name="Onishchuk O.P."/>
            <person name="Kurchak O.N."/>
            <person name="Shaposhnikov A.I."/>
            <person name="Willems A."/>
            <person name="Tikhonovich I.A."/>
        </authorList>
    </citation>
    <scope>NUCLEOTIDE SEQUENCE [LARGE SCALE GENOMIC DNA]</scope>
    <source>
        <strain evidence="2">V5/3M</strain>
        <plasmid evidence="2">unnamed2</plasmid>
    </source>
</reference>
<sequence length="222" mass="25357">MMRWLRNMFYRVSLGDHSYRFLFEPGPPDEIVVLDCETTGLNPRTDEVIAIAALIVRGQRIMMSTPFRAVIRPDKDPTSTSIKVHRLRAQDVAVGRAMHEVLPELLRFIGGRPIVGYYVDFDIRMLDKYILRYIEAKLPNRRIEVSSMYYALKYGGAPPGTVLDLRFASILADLGIPSLEQHDAFNDTLMTAMMYVQLQDMQKRGTRLSRTRIVHQVAPIGA</sequence>
<proteinExistence type="predicted"/>
<name>A0A1B2EX11_9HYPH</name>
<evidence type="ECO:0000313" key="2">
    <source>
        <dbReference type="EMBL" id="ANY84486.1"/>
    </source>
</evidence>
<dbReference type="OrthoDB" id="6193218at2"/>
<gene>
    <name evidence="2" type="ORF">BB934_40555</name>
</gene>
<dbReference type="InterPro" id="IPR012337">
    <property type="entry name" value="RNaseH-like_sf"/>
</dbReference>
<feature type="domain" description="Exonuclease" evidence="1">
    <location>
        <begin position="30"/>
        <end position="204"/>
    </location>
</feature>
<keyword evidence="2" id="KW-0614">Plasmid</keyword>
<geneLocation type="plasmid" evidence="2">
    <name>unnamed2</name>
</geneLocation>
<dbReference type="Pfam" id="PF00929">
    <property type="entry name" value="RNase_T"/>
    <property type="match status" value="1"/>
</dbReference>
<dbReference type="SUPFAM" id="SSF53098">
    <property type="entry name" value="Ribonuclease H-like"/>
    <property type="match status" value="1"/>
</dbReference>
<protein>
    <submittedName>
        <fullName evidence="2">DNA polymerase III subunit epsilon</fullName>
    </submittedName>
</protein>
<dbReference type="CDD" id="cd06127">
    <property type="entry name" value="DEDDh"/>
    <property type="match status" value="1"/>
</dbReference>
<dbReference type="GO" id="GO:0008408">
    <property type="term" value="F:3'-5' exonuclease activity"/>
    <property type="evidence" value="ECO:0007669"/>
    <property type="project" value="TreeGrafter"/>
</dbReference>
<accession>A0A1B2EX11</accession>
<dbReference type="AlphaFoldDB" id="A0A1B2EX11"/>
<organism evidence="2">
    <name type="scientific">Microvirga ossetica</name>
    <dbReference type="NCBI Taxonomy" id="1882682"/>
    <lineage>
        <taxon>Bacteria</taxon>
        <taxon>Pseudomonadati</taxon>
        <taxon>Pseudomonadota</taxon>
        <taxon>Alphaproteobacteria</taxon>
        <taxon>Hyphomicrobiales</taxon>
        <taxon>Methylobacteriaceae</taxon>
        <taxon>Microvirga</taxon>
    </lineage>
</organism>
<dbReference type="SMART" id="SM00479">
    <property type="entry name" value="EXOIII"/>
    <property type="match status" value="1"/>
</dbReference>
<dbReference type="KEGG" id="moc:BB934_40555"/>
<dbReference type="NCBIfam" id="NF006601">
    <property type="entry name" value="PRK09145.1"/>
    <property type="match status" value="1"/>
</dbReference>
<dbReference type="GO" id="GO:0003676">
    <property type="term" value="F:nucleic acid binding"/>
    <property type="evidence" value="ECO:0007669"/>
    <property type="project" value="InterPro"/>
</dbReference>
<dbReference type="GO" id="GO:0006259">
    <property type="term" value="P:DNA metabolic process"/>
    <property type="evidence" value="ECO:0007669"/>
    <property type="project" value="UniProtKB-ARBA"/>
</dbReference>
<dbReference type="EMBL" id="CP016619">
    <property type="protein sequence ID" value="ANY84486.1"/>
    <property type="molecule type" value="Genomic_DNA"/>
</dbReference>
<dbReference type="RefSeq" id="WP_099515373.1">
    <property type="nucleotide sequence ID" value="NZ_CP016619.1"/>
</dbReference>
<dbReference type="PANTHER" id="PTHR30231:SF7">
    <property type="entry name" value="BLR4117 PROTEIN"/>
    <property type="match status" value="1"/>
</dbReference>
<dbReference type="PANTHER" id="PTHR30231">
    <property type="entry name" value="DNA POLYMERASE III SUBUNIT EPSILON"/>
    <property type="match status" value="1"/>
</dbReference>
<dbReference type="Gene3D" id="3.30.420.10">
    <property type="entry name" value="Ribonuclease H-like superfamily/Ribonuclease H"/>
    <property type="match status" value="1"/>
</dbReference>
<dbReference type="GO" id="GO:0005829">
    <property type="term" value="C:cytosol"/>
    <property type="evidence" value="ECO:0007669"/>
    <property type="project" value="TreeGrafter"/>
</dbReference>
<evidence type="ECO:0000259" key="1">
    <source>
        <dbReference type="SMART" id="SM00479"/>
    </source>
</evidence>
<dbReference type="InterPro" id="IPR036397">
    <property type="entry name" value="RNaseH_sf"/>
</dbReference>
<dbReference type="InterPro" id="IPR013520">
    <property type="entry name" value="Ribonucl_H"/>
</dbReference>